<dbReference type="PROSITE" id="PS50158">
    <property type="entry name" value="ZF_CCHC"/>
    <property type="match status" value="1"/>
</dbReference>
<dbReference type="SMART" id="SM00343">
    <property type="entry name" value="ZnF_C2HC"/>
    <property type="match status" value="1"/>
</dbReference>
<proteinExistence type="predicted"/>
<keyword evidence="1" id="KW-0863">Zinc-finger</keyword>
<name>A0A9D4R649_DREPO</name>
<dbReference type="PANTHER" id="PTHR19963:SF30">
    <property type="entry name" value="ENDONUCLEASE_EXONUCLEASE_PHOSPHATASE DOMAIN-CONTAINING PROTEIN"/>
    <property type="match status" value="1"/>
</dbReference>
<dbReference type="GO" id="GO:0003676">
    <property type="term" value="F:nucleic acid binding"/>
    <property type="evidence" value="ECO:0007669"/>
    <property type="project" value="InterPro"/>
</dbReference>
<dbReference type="AlphaFoldDB" id="A0A9D4R649"/>
<evidence type="ECO:0000256" key="1">
    <source>
        <dbReference type="PROSITE-ProRule" id="PRU00047"/>
    </source>
</evidence>
<dbReference type="GO" id="GO:0008270">
    <property type="term" value="F:zinc ion binding"/>
    <property type="evidence" value="ECO:0007669"/>
    <property type="project" value="UniProtKB-KW"/>
</dbReference>
<accession>A0A9D4R649</accession>
<sequence>MHYSSLPVAEKRSYKLLTNRLEQRFGSKRQQKRWLSKMQNRMRGKTETIAAFGDEIRLLSQKAYSTLDQEAQEMLALQHFYKNVSAESRYRLMDKTWQTISEAVEVVERYEEMLGRPGQGVGAQIRGVTSTSSRERSFETNPVHEGIYDQFTSAIKRIEQRLDKLESTMGGRISGRSCYRCGSTNHFIRECPIKDNRRGLQQENFRPSRQ</sequence>
<comment type="caution">
    <text evidence="4">The sequence shown here is derived from an EMBL/GenBank/DDBJ whole genome shotgun (WGS) entry which is preliminary data.</text>
</comment>
<feature type="region of interest" description="Disordered" evidence="2">
    <location>
        <begin position="118"/>
        <end position="138"/>
    </location>
</feature>
<keyword evidence="1" id="KW-0862">Zinc</keyword>
<dbReference type="SUPFAM" id="SSF57756">
    <property type="entry name" value="Retrovirus zinc finger-like domains"/>
    <property type="match status" value="1"/>
</dbReference>
<keyword evidence="1" id="KW-0479">Metal-binding</keyword>
<reference evidence="4" key="1">
    <citation type="journal article" date="2019" name="bioRxiv">
        <title>The Genome of the Zebra Mussel, Dreissena polymorpha: A Resource for Invasive Species Research.</title>
        <authorList>
            <person name="McCartney M.A."/>
            <person name="Auch B."/>
            <person name="Kono T."/>
            <person name="Mallez S."/>
            <person name="Zhang Y."/>
            <person name="Obille A."/>
            <person name="Becker A."/>
            <person name="Abrahante J.E."/>
            <person name="Garbe J."/>
            <person name="Badalamenti J.P."/>
            <person name="Herman A."/>
            <person name="Mangelson H."/>
            <person name="Liachko I."/>
            <person name="Sullivan S."/>
            <person name="Sone E.D."/>
            <person name="Koren S."/>
            <person name="Silverstein K.A.T."/>
            <person name="Beckman K.B."/>
            <person name="Gohl D.M."/>
        </authorList>
    </citation>
    <scope>NUCLEOTIDE SEQUENCE</scope>
    <source>
        <strain evidence="4">Duluth1</strain>
        <tissue evidence="4">Whole animal</tissue>
    </source>
</reference>
<evidence type="ECO:0000259" key="3">
    <source>
        <dbReference type="PROSITE" id="PS50158"/>
    </source>
</evidence>
<dbReference type="Pfam" id="PF00098">
    <property type="entry name" value="zf-CCHC"/>
    <property type="match status" value="1"/>
</dbReference>
<evidence type="ECO:0000313" key="4">
    <source>
        <dbReference type="EMBL" id="KAH3856531.1"/>
    </source>
</evidence>
<reference evidence="4" key="2">
    <citation type="submission" date="2020-11" db="EMBL/GenBank/DDBJ databases">
        <authorList>
            <person name="McCartney M.A."/>
            <person name="Auch B."/>
            <person name="Kono T."/>
            <person name="Mallez S."/>
            <person name="Becker A."/>
            <person name="Gohl D.M."/>
            <person name="Silverstein K.A.T."/>
            <person name="Koren S."/>
            <person name="Bechman K.B."/>
            <person name="Herman A."/>
            <person name="Abrahante J.E."/>
            <person name="Garbe J."/>
        </authorList>
    </citation>
    <scope>NUCLEOTIDE SEQUENCE</scope>
    <source>
        <strain evidence="4">Duluth1</strain>
        <tissue evidence="4">Whole animal</tissue>
    </source>
</reference>
<dbReference type="InterPro" id="IPR001878">
    <property type="entry name" value="Znf_CCHC"/>
</dbReference>
<gene>
    <name evidence="4" type="ORF">DPMN_099121</name>
</gene>
<dbReference type="InterPro" id="IPR036875">
    <property type="entry name" value="Znf_CCHC_sf"/>
</dbReference>
<evidence type="ECO:0000256" key="2">
    <source>
        <dbReference type="SAM" id="MobiDB-lite"/>
    </source>
</evidence>
<feature type="domain" description="CCHC-type" evidence="3">
    <location>
        <begin position="178"/>
        <end position="192"/>
    </location>
</feature>
<keyword evidence="5" id="KW-1185">Reference proteome</keyword>
<dbReference type="Proteomes" id="UP000828390">
    <property type="component" value="Unassembled WGS sequence"/>
</dbReference>
<dbReference type="PANTHER" id="PTHR19963">
    <property type="entry name" value="CCHC-TYPE DOMAIN-CONTAINING PROTEIN"/>
    <property type="match status" value="1"/>
</dbReference>
<dbReference type="Gene3D" id="4.10.60.10">
    <property type="entry name" value="Zinc finger, CCHC-type"/>
    <property type="match status" value="1"/>
</dbReference>
<protein>
    <recommendedName>
        <fullName evidence="3">CCHC-type domain-containing protein</fullName>
    </recommendedName>
</protein>
<evidence type="ECO:0000313" key="5">
    <source>
        <dbReference type="Proteomes" id="UP000828390"/>
    </source>
</evidence>
<dbReference type="EMBL" id="JAIWYP010000003">
    <property type="protein sequence ID" value="KAH3856531.1"/>
    <property type="molecule type" value="Genomic_DNA"/>
</dbReference>
<organism evidence="4 5">
    <name type="scientific">Dreissena polymorpha</name>
    <name type="common">Zebra mussel</name>
    <name type="synonym">Mytilus polymorpha</name>
    <dbReference type="NCBI Taxonomy" id="45954"/>
    <lineage>
        <taxon>Eukaryota</taxon>
        <taxon>Metazoa</taxon>
        <taxon>Spiralia</taxon>
        <taxon>Lophotrochozoa</taxon>
        <taxon>Mollusca</taxon>
        <taxon>Bivalvia</taxon>
        <taxon>Autobranchia</taxon>
        <taxon>Heteroconchia</taxon>
        <taxon>Euheterodonta</taxon>
        <taxon>Imparidentia</taxon>
        <taxon>Neoheterodontei</taxon>
        <taxon>Myida</taxon>
        <taxon>Dreissenoidea</taxon>
        <taxon>Dreissenidae</taxon>
        <taxon>Dreissena</taxon>
    </lineage>
</organism>